<evidence type="ECO:0000313" key="10">
    <source>
        <dbReference type="EMBL" id="AAO44115.1"/>
    </source>
</evidence>
<dbReference type="NCBIfam" id="NF006054">
    <property type="entry name" value="PRK08202.1"/>
    <property type="match status" value="1"/>
</dbReference>
<protein>
    <recommendedName>
        <fullName evidence="7">Purine nucleoside phosphorylase</fullName>
        <ecNumber evidence="7">2.4.2.1</ecNumber>
    </recommendedName>
    <alternativeName>
        <fullName evidence="7">Inosine-guanosine phosphorylase</fullName>
    </alternativeName>
</protein>
<comment type="pathway">
    <text evidence="2 7">Purine metabolism; purine nucleoside salvage.</text>
</comment>
<evidence type="ECO:0000256" key="1">
    <source>
        <dbReference type="ARBA" id="ARBA00002678"/>
    </source>
</evidence>
<dbReference type="InterPro" id="IPR000845">
    <property type="entry name" value="Nucleoside_phosphorylase_d"/>
</dbReference>
<dbReference type="InterPro" id="IPR035994">
    <property type="entry name" value="Nucleoside_phosphorylase_sf"/>
</dbReference>
<evidence type="ECO:0000256" key="7">
    <source>
        <dbReference type="PIRNR" id="PIRNR000477"/>
    </source>
</evidence>
<name>Q83H43_TROWT</name>
<evidence type="ECO:0000259" key="9">
    <source>
        <dbReference type="Pfam" id="PF01048"/>
    </source>
</evidence>
<dbReference type="STRING" id="203267.TWT_018"/>
<dbReference type="PIRSF" id="PIRSF000477">
    <property type="entry name" value="PurNPase"/>
    <property type="match status" value="1"/>
</dbReference>
<dbReference type="GO" id="GO:0004731">
    <property type="term" value="F:purine-nucleoside phosphorylase activity"/>
    <property type="evidence" value="ECO:0007669"/>
    <property type="project" value="UniProtKB-EC"/>
</dbReference>
<dbReference type="GO" id="GO:0009116">
    <property type="term" value="P:nucleoside metabolic process"/>
    <property type="evidence" value="ECO:0007669"/>
    <property type="project" value="InterPro"/>
</dbReference>
<reference evidence="10 11" key="1">
    <citation type="journal article" date="2003" name="Genome Res.">
        <title>Tropheryma whipplei twist: a human pathogenic Actinobacteria with a reduced genome.</title>
        <authorList>
            <person name="Raoult D."/>
            <person name="Ogata H."/>
            <person name="Audic S."/>
            <person name="Robert C."/>
            <person name="Suhre K."/>
            <person name="Drancourt M."/>
            <person name="Claverie J.-M."/>
        </authorList>
    </citation>
    <scope>NUCLEOTIDE SEQUENCE [LARGE SCALE GENOMIC DNA]</scope>
    <source>
        <strain evidence="10 11">Twist</strain>
    </source>
</reference>
<dbReference type="GO" id="GO:0005737">
    <property type="term" value="C:cytoplasm"/>
    <property type="evidence" value="ECO:0007669"/>
    <property type="project" value="TreeGrafter"/>
</dbReference>
<comment type="function">
    <text evidence="1">The purine nucleoside phosphorylases catalyze the phosphorolytic breakdown of the N-glycosidic bond in the beta-(deoxy)ribonucleoside molecules, with the formation of the corresponding free purine bases and pentose-1-phosphate. Cleaves guanosine, inosine, 2'-deoxyguanosine and 2'-deoxyinosine.</text>
</comment>
<proteinExistence type="inferred from homology"/>
<keyword evidence="5 7" id="KW-0808">Transferase</keyword>
<accession>Q83H43</accession>
<feature type="binding site" evidence="8">
    <location>
        <position position="226"/>
    </location>
    <ligand>
        <name>phosphate</name>
        <dbReference type="ChEBI" id="CHEBI:43474"/>
    </ligand>
</feature>
<dbReference type="Proteomes" id="UP000002200">
    <property type="component" value="Chromosome"/>
</dbReference>
<dbReference type="NCBIfam" id="TIGR01697">
    <property type="entry name" value="PNPH-PUNA-XAPA"/>
    <property type="match status" value="1"/>
</dbReference>
<evidence type="ECO:0000256" key="2">
    <source>
        <dbReference type="ARBA" id="ARBA00005058"/>
    </source>
</evidence>
<evidence type="ECO:0000256" key="8">
    <source>
        <dbReference type="PIRSR" id="PIRSR000477-2"/>
    </source>
</evidence>
<dbReference type="PANTHER" id="PTHR11904">
    <property type="entry name" value="METHYLTHIOADENOSINE/PURINE NUCLEOSIDE PHOSPHORYLASE"/>
    <property type="match status" value="1"/>
</dbReference>
<feature type="binding site" evidence="8">
    <location>
        <position position="249"/>
    </location>
    <ligand>
        <name>a purine D-ribonucleoside</name>
        <dbReference type="ChEBI" id="CHEBI:142355"/>
    </ligand>
</feature>
<evidence type="ECO:0000256" key="3">
    <source>
        <dbReference type="ARBA" id="ARBA00006751"/>
    </source>
</evidence>
<organism evidence="10 11">
    <name type="scientific">Tropheryma whipplei (strain Twist)</name>
    <name type="common">Whipple's bacillus</name>
    <dbReference type="NCBI Taxonomy" id="203267"/>
    <lineage>
        <taxon>Bacteria</taxon>
        <taxon>Bacillati</taxon>
        <taxon>Actinomycetota</taxon>
        <taxon>Actinomycetes</taxon>
        <taxon>Micrococcales</taxon>
        <taxon>Tropherymataceae</taxon>
        <taxon>Tropheryma</taxon>
    </lineage>
</organism>
<keyword evidence="11" id="KW-1185">Reference proteome</keyword>
<dbReference type="EC" id="2.4.2.1" evidence="7"/>
<evidence type="ECO:0000256" key="5">
    <source>
        <dbReference type="ARBA" id="ARBA00022679"/>
    </source>
</evidence>
<evidence type="ECO:0000313" key="11">
    <source>
        <dbReference type="Proteomes" id="UP000002200"/>
    </source>
</evidence>
<feature type="binding site" evidence="8">
    <location>
        <begin position="106"/>
        <end position="108"/>
    </location>
    <ligand>
        <name>phosphate</name>
        <dbReference type="ChEBI" id="CHEBI:43474"/>
    </ligand>
</feature>
<comment type="catalytic activity">
    <reaction evidence="6">
        <text>a purine 2'-deoxy-D-ribonucleoside + phosphate = a purine nucleobase + 2-deoxy-alpha-D-ribose 1-phosphate</text>
        <dbReference type="Rhea" id="RHEA:36431"/>
        <dbReference type="ChEBI" id="CHEBI:26386"/>
        <dbReference type="ChEBI" id="CHEBI:43474"/>
        <dbReference type="ChEBI" id="CHEBI:57259"/>
        <dbReference type="ChEBI" id="CHEBI:142361"/>
        <dbReference type="EC" id="2.4.2.1"/>
    </reaction>
</comment>
<dbReference type="KEGG" id="twh:TWT_018"/>
<feature type="domain" description="Nucleoside phosphorylase" evidence="9">
    <location>
        <begin position="46"/>
        <end position="284"/>
    </location>
</feature>
<feature type="binding site" evidence="8">
    <location>
        <position position="85"/>
    </location>
    <ligand>
        <name>phosphate</name>
        <dbReference type="ChEBI" id="CHEBI:43474"/>
    </ligand>
</feature>
<gene>
    <name evidence="10" type="primary">deoD</name>
    <name evidence="10" type="ordered locus">TWT_018</name>
</gene>
<feature type="binding site" evidence="8">
    <location>
        <position position="138"/>
    </location>
    <ligand>
        <name>phosphate</name>
        <dbReference type="ChEBI" id="CHEBI:43474"/>
    </ligand>
</feature>
<feature type="binding site" evidence="8">
    <location>
        <position position="207"/>
    </location>
    <ligand>
        <name>a purine D-ribonucleoside</name>
        <dbReference type="ChEBI" id="CHEBI:142355"/>
    </ligand>
</feature>
<dbReference type="UniPathway" id="UPA00606"/>
<comment type="similarity">
    <text evidence="3 7">Belongs to the PNP/MTAP phosphorylase family.</text>
</comment>
<dbReference type="SUPFAM" id="SSF53167">
    <property type="entry name" value="Purine and uridine phosphorylases"/>
    <property type="match status" value="1"/>
</dbReference>
<evidence type="ECO:0000256" key="6">
    <source>
        <dbReference type="ARBA" id="ARBA00048556"/>
    </source>
</evidence>
<evidence type="ECO:0000256" key="4">
    <source>
        <dbReference type="ARBA" id="ARBA00022676"/>
    </source>
</evidence>
<dbReference type="CDD" id="cd09009">
    <property type="entry name" value="PNP-EcPNPII_like"/>
    <property type="match status" value="1"/>
</dbReference>
<dbReference type="InterPro" id="IPR011268">
    <property type="entry name" value="Purine_phosphorylase"/>
</dbReference>
<dbReference type="eggNOG" id="COG0005">
    <property type="taxonomic scope" value="Bacteria"/>
</dbReference>
<dbReference type="AlphaFoldDB" id="Q83H43"/>
<dbReference type="PANTHER" id="PTHR11904:SF9">
    <property type="entry name" value="PURINE NUCLEOSIDE PHOSPHORYLASE-RELATED"/>
    <property type="match status" value="1"/>
</dbReference>
<keyword evidence="4 7" id="KW-0328">Glycosyltransferase</keyword>
<dbReference type="Pfam" id="PF01048">
    <property type="entry name" value="PNP_UDP_1"/>
    <property type="match status" value="1"/>
</dbReference>
<dbReference type="EMBL" id="AE014184">
    <property type="protein sequence ID" value="AAO44115.1"/>
    <property type="molecule type" value="Genomic_DNA"/>
</dbReference>
<feature type="binding site" evidence="8">
    <location>
        <position position="53"/>
    </location>
    <ligand>
        <name>phosphate</name>
        <dbReference type="ChEBI" id="CHEBI:43474"/>
    </ligand>
</feature>
<dbReference type="HOGENOM" id="CLU_054456_1_1_11"/>
<dbReference type="Gene3D" id="3.40.50.1580">
    <property type="entry name" value="Nucleoside phosphorylase domain"/>
    <property type="match status" value="1"/>
</dbReference>
<sequence length="294" mass="30690">MLLDGGVLVGLSWKSAAMEDICNTELTAATLAAKQIADITGIARHDIAVTLGSGWVDAVSNLGELITTIPAQDIHGFFPPVLAGHSGVLTSIRLTCGVYVLVIGARTHLYQGHGPEAVVHGIKTAHAAGARVAILTNGAGSTVPDWGPGEVVVIKDHINLTGKSPLSGANFCDMSDIYTAALRQKILQMAPNIPQGVYAQMPGPQYETPAEVKMLRTIGADLVGMSTALEAIMAKSLKMNVVGLSLVTNLAAGIGTGQLSHDEVLTVSEQARQKTSAFLVELIRDIGQDLSGRK</sequence>